<dbReference type="EMBL" id="CM004402">
    <property type="protein sequence ID" value="KAG8635603.1"/>
    <property type="molecule type" value="Genomic_DNA"/>
</dbReference>
<dbReference type="Proteomes" id="UP000091857">
    <property type="component" value="Chromosome 16"/>
</dbReference>
<organism evidence="1 2">
    <name type="scientific">Manihot esculenta</name>
    <name type="common">Cassava</name>
    <name type="synonym">Jatropha manihot</name>
    <dbReference type="NCBI Taxonomy" id="3983"/>
    <lineage>
        <taxon>Eukaryota</taxon>
        <taxon>Viridiplantae</taxon>
        <taxon>Streptophyta</taxon>
        <taxon>Embryophyta</taxon>
        <taxon>Tracheophyta</taxon>
        <taxon>Spermatophyta</taxon>
        <taxon>Magnoliopsida</taxon>
        <taxon>eudicotyledons</taxon>
        <taxon>Gunneridae</taxon>
        <taxon>Pentapetalae</taxon>
        <taxon>rosids</taxon>
        <taxon>fabids</taxon>
        <taxon>Malpighiales</taxon>
        <taxon>Euphorbiaceae</taxon>
        <taxon>Crotonoideae</taxon>
        <taxon>Manihoteae</taxon>
        <taxon>Manihot</taxon>
    </lineage>
</organism>
<gene>
    <name evidence="1" type="ORF">MANES_16G052070v8</name>
</gene>
<evidence type="ECO:0000313" key="2">
    <source>
        <dbReference type="Proteomes" id="UP000091857"/>
    </source>
</evidence>
<protein>
    <submittedName>
        <fullName evidence="1">Uncharacterized protein</fullName>
    </submittedName>
</protein>
<comment type="caution">
    <text evidence="1">The sequence shown here is derived from an EMBL/GenBank/DDBJ whole genome shotgun (WGS) entry which is preliminary data.</text>
</comment>
<evidence type="ECO:0000313" key="1">
    <source>
        <dbReference type="EMBL" id="KAG8635603.1"/>
    </source>
</evidence>
<accession>A0ACB7G7A6</accession>
<name>A0ACB7G7A6_MANES</name>
<keyword evidence="2" id="KW-1185">Reference proteome</keyword>
<sequence>MEFDLLFRGRCGCPISKLEGRGPKKGRRHKKCLEEQYYLEVEDIISISL</sequence>
<reference evidence="2" key="1">
    <citation type="journal article" date="2016" name="Nat. Biotechnol.">
        <title>Sequencing wild and cultivated cassava and related species reveals extensive interspecific hybridization and genetic diversity.</title>
        <authorList>
            <person name="Bredeson J.V."/>
            <person name="Lyons J.B."/>
            <person name="Prochnik S.E."/>
            <person name="Wu G.A."/>
            <person name="Ha C.M."/>
            <person name="Edsinger-Gonzales E."/>
            <person name="Grimwood J."/>
            <person name="Schmutz J."/>
            <person name="Rabbi I.Y."/>
            <person name="Egesi C."/>
            <person name="Nauluvula P."/>
            <person name="Lebot V."/>
            <person name="Ndunguru J."/>
            <person name="Mkamilo G."/>
            <person name="Bart R.S."/>
            <person name="Setter T.L."/>
            <person name="Gleadow R.M."/>
            <person name="Kulakow P."/>
            <person name="Ferguson M.E."/>
            <person name="Rounsley S."/>
            <person name="Rokhsar D.S."/>
        </authorList>
    </citation>
    <scope>NUCLEOTIDE SEQUENCE [LARGE SCALE GENOMIC DNA]</scope>
    <source>
        <strain evidence="2">cv. AM560-2</strain>
    </source>
</reference>
<proteinExistence type="predicted"/>